<evidence type="ECO:0000313" key="2">
    <source>
        <dbReference type="EMBL" id="GAA4345385.1"/>
    </source>
</evidence>
<name>A0ABP8HVH0_9BACT</name>
<keyword evidence="3" id="KW-1185">Reference proteome</keyword>
<organism evidence="2 3">
    <name type="scientific">Flaviaesturariibacter amylovorans</name>
    <dbReference type="NCBI Taxonomy" id="1084520"/>
    <lineage>
        <taxon>Bacteria</taxon>
        <taxon>Pseudomonadati</taxon>
        <taxon>Bacteroidota</taxon>
        <taxon>Chitinophagia</taxon>
        <taxon>Chitinophagales</taxon>
        <taxon>Chitinophagaceae</taxon>
        <taxon>Flaviaestuariibacter</taxon>
    </lineage>
</organism>
<feature type="transmembrane region" description="Helical" evidence="1">
    <location>
        <begin position="133"/>
        <end position="151"/>
    </location>
</feature>
<comment type="caution">
    <text evidence="2">The sequence shown here is derived from an EMBL/GenBank/DDBJ whole genome shotgun (WGS) entry which is preliminary data.</text>
</comment>
<evidence type="ECO:0000256" key="1">
    <source>
        <dbReference type="SAM" id="Phobius"/>
    </source>
</evidence>
<keyword evidence="1" id="KW-0472">Membrane</keyword>
<dbReference type="Proteomes" id="UP001501725">
    <property type="component" value="Unassembled WGS sequence"/>
</dbReference>
<keyword evidence="1" id="KW-1133">Transmembrane helix</keyword>
<proteinExistence type="predicted"/>
<accession>A0ABP8HVH0</accession>
<evidence type="ECO:0000313" key="3">
    <source>
        <dbReference type="Proteomes" id="UP001501725"/>
    </source>
</evidence>
<sequence length="173" mass="18931">MSLKRFLPFESFTLRTKLPAAEVLRRIHEATGPPAPFGSGKSAATPYTGRVGPASFEISRNIDYRNSFLPTIRGRIGTYIGMTEVTVRMQPATAVLVFMAFWLGAVGLVCVGILAAAVLHFDQLLREGFSPMLLIPFGMFAFGCALVTLGFRGESRQSKQFLQTLLEAERTPA</sequence>
<dbReference type="RefSeq" id="WP_345258549.1">
    <property type="nucleotide sequence ID" value="NZ_BAABGY010000026.1"/>
</dbReference>
<gene>
    <name evidence="2" type="ORF">GCM10023184_47300</name>
</gene>
<protein>
    <submittedName>
        <fullName evidence="2">Uncharacterized protein</fullName>
    </submittedName>
</protein>
<reference evidence="3" key="1">
    <citation type="journal article" date="2019" name="Int. J. Syst. Evol. Microbiol.">
        <title>The Global Catalogue of Microorganisms (GCM) 10K type strain sequencing project: providing services to taxonomists for standard genome sequencing and annotation.</title>
        <authorList>
            <consortium name="The Broad Institute Genomics Platform"/>
            <consortium name="The Broad Institute Genome Sequencing Center for Infectious Disease"/>
            <person name="Wu L."/>
            <person name="Ma J."/>
        </authorList>
    </citation>
    <scope>NUCLEOTIDE SEQUENCE [LARGE SCALE GENOMIC DNA]</scope>
    <source>
        <strain evidence="3">JCM 17919</strain>
    </source>
</reference>
<dbReference type="EMBL" id="BAABGY010000026">
    <property type="protein sequence ID" value="GAA4345385.1"/>
    <property type="molecule type" value="Genomic_DNA"/>
</dbReference>
<keyword evidence="1" id="KW-0812">Transmembrane</keyword>
<feature type="transmembrane region" description="Helical" evidence="1">
    <location>
        <begin position="95"/>
        <end position="121"/>
    </location>
</feature>